<protein>
    <recommendedName>
        <fullName evidence="1">MlaB-like STAS domain-containing protein</fullName>
    </recommendedName>
</protein>
<dbReference type="InterPro" id="IPR036513">
    <property type="entry name" value="STAS_dom_sf"/>
</dbReference>
<dbReference type="RefSeq" id="WP_079540737.1">
    <property type="nucleotide sequence ID" value="NZ_CALFOW010000136.1"/>
</dbReference>
<evidence type="ECO:0000313" key="3">
    <source>
        <dbReference type="Proteomes" id="UP000190837"/>
    </source>
</evidence>
<dbReference type="Proteomes" id="UP000190837">
    <property type="component" value="Unassembled WGS sequence"/>
</dbReference>
<organism evidence="2 3">
    <name type="scientific">Cardiobacterium hominis</name>
    <dbReference type="NCBI Taxonomy" id="2718"/>
    <lineage>
        <taxon>Bacteria</taxon>
        <taxon>Pseudomonadati</taxon>
        <taxon>Pseudomonadota</taxon>
        <taxon>Gammaproteobacteria</taxon>
        <taxon>Cardiobacteriales</taxon>
        <taxon>Cardiobacteriaceae</taxon>
        <taxon>Cardiobacterium</taxon>
    </lineage>
</organism>
<dbReference type="InterPro" id="IPR058548">
    <property type="entry name" value="MlaB-like_STAS"/>
</dbReference>
<dbReference type="SUPFAM" id="SSF52091">
    <property type="entry name" value="SpoIIaa-like"/>
    <property type="match status" value="1"/>
</dbReference>
<feature type="domain" description="MlaB-like STAS" evidence="1">
    <location>
        <begin position="30"/>
        <end position="90"/>
    </location>
</feature>
<accession>A0A1C3H4Z5</accession>
<gene>
    <name evidence="2" type="ORF">CHUV0807_1394</name>
</gene>
<dbReference type="Gene3D" id="3.30.750.24">
    <property type="entry name" value="STAS domain"/>
    <property type="match status" value="1"/>
</dbReference>
<sequence>MSLAALGTLTGGVLQLHPALTIPTLDGRRLRDEPLPDTLTIDASQLQQADSIGVAALVWLAALAGAQHKTLAWQNLPPVLNELLALYEIDLPTMSQPCKKN</sequence>
<dbReference type="EMBL" id="FKLO01000049">
    <property type="protein sequence ID" value="SAM65715.1"/>
    <property type="molecule type" value="Genomic_DNA"/>
</dbReference>
<proteinExistence type="predicted"/>
<name>A0A1C3H4Z5_9GAMM</name>
<dbReference type="AlphaFoldDB" id="A0A1C3H4Z5"/>
<reference evidence="3" key="1">
    <citation type="submission" date="2016-04" db="EMBL/GenBank/DDBJ databases">
        <authorList>
            <person name="Tagini F."/>
        </authorList>
    </citation>
    <scope>NUCLEOTIDE SEQUENCE [LARGE SCALE GENOMIC DNA]</scope>
    <source>
        <strain evidence="3">CHUV0807</strain>
    </source>
</reference>
<dbReference type="Pfam" id="PF13466">
    <property type="entry name" value="STAS_2"/>
    <property type="match status" value="1"/>
</dbReference>
<evidence type="ECO:0000313" key="2">
    <source>
        <dbReference type="EMBL" id="SAM65715.1"/>
    </source>
</evidence>
<evidence type="ECO:0000259" key="1">
    <source>
        <dbReference type="Pfam" id="PF13466"/>
    </source>
</evidence>